<dbReference type="InterPro" id="IPR007065">
    <property type="entry name" value="HPP"/>
</dbReference>
<keyword evidence="2" id="KW-0812">Transmembrane</keyword>
<evidence type="ECO:0000256" key="2">
    <source>
        <dbReference type="SAM" id="Phobius"/>
    </source>
</evidence>
<sequence>MKFPAAKDVHFDIDDYLNPFVPRSRISRLPKPLSRFLGYRDSPAPQVGNVLIATWALVGAFCGLTIVTAVYKFAPGISQYHPPVIIASLGAAAVLNYNVIQSPIAQPRNAVVGNTLAAITGVAIAKLFMLSPDFEDLRWLAGPLCCGAASWVMTLTNTVYPPGGATAILAATDPTVGHLGWMFVPIVLLGSIIMLGVALVTNNIQRQYPVFWWTPRDVGRPTRPDIESASQGDEKEVRKGEEGATLQREIVITEHHIIVPEDFDLDPVERQLLESLQSRLRNADRYYNPSEAPSDPESSGTLHSSRGILPSLKSQKFHEES</sequence>
<dbReference type="InterPro" id="IPR058581">
    <property type="entry name" value="TM_HPP"/>
</dbReference>
<protein>
    <recommendedName>
        <fullName evidence="3">HPP transmembrane region domain-containing protein</fullName>
    </recommendedName>
</protein>
<keyword evidence="2" id="KW-1133">Transmembrane helix</keyword>
<feature type="transmembrane region" description="Helical" evidence="2">
    <location>
        <begin position="50"/>
        <end position="74"/>
    </location>
</feature>
<organism evidence="4 5">
    <name type="scientific">Neofusicoccum ribis</name>
    <dbReference type="NCBI Taxonomy" id="45134"/>
    <lineage>
        <taxon>Eukaryota</taxon>
        <taxon>Fungi</taxon>
        <taxon>Dikarya</taxon>
        <taxon>Ascomycota</taxon>
        <taxon>Pezizomycotina</taxon>
        <taxon>Dothideomycetes</taxon>
        <taxon>Dothideomycetes incertae sedis</taxon>
        <taxon>Botryosphaeriales</taxon>
        <taxon>Botryosphaeriaceae</taxon>
        <taxon>Neofusicoccum</taxon>
    </lineage>
</organism>
<evidence type="ECO:0000313" key="5">
    <source>
        <dbReference type="Proteomes" id="UP001521116"/>
    </source>
</evidence>
<keyword evidence="5" id="KW-1185">Reference proteome</keyword>
<gene>
    <name evidence="4" type="ORF">SLS56_008085</name>
</gene>
<feature type="transmembrane region" description="Helical" evidence="2">
    <location>
        <begin position="80"/>
        <end position="99"/>
    </location>
</feature>
<dbReference type="PANTHER" id="PTHR33741:SF5">
    <property type="entry name" value="TRANSMEMBRANE PROTEIN DDB_G0269096-RELATED"/>
    <property type="match status" value="1"/>
</dbReference>
<accession>A0ABR3SL88</accession>
<evidence type="ECO:0000256" key="1">
    <source>
        <dbReference type="SAM" id="MobiDB-lite"/>
    </source>
</evidence>
<proteinExistence type="predicted"/>
<keyword evidence="2" id="KW-0472">Membrane</keyword>
<dbReference type="Pfam" id="PF04982">
    <property type="entry name" value="TM_HPP"/>
    <property type="match status" value="1"/>
</dbReference>
<evidence type="ECO:0000313" key="4">
    <source>
        <dbReference type="EMBL" id="KAL1623960.1"/>
    </source>
</evidence>
<dbReference type="PANTHER" id="PTHR33741">
    <property type="entry name" value="TRANSMEMBRANE PROTEIN DDB_G0269096-RELATED"/>
    <property type="match status" value="1"/>
</dbReference>
<feature type="domain" description="HPP transmembrane region" evidence="3">
    <location>
        <begin position="47"/>
        <end position="209"/>
    </location>
</feature>
<dbReference type="EMBL" id="JAJVDC020000113">
    <property type="protein sequence ID" value="KAL1623960.1"/>
    <property type="molecule type" value="Genomic_DNA"/>
</dbReference>
<reference evidence="4 5" key="1">
    <citation type="submission" date="2024-02" db="EMBL/GenBank/DDBJ databases">
        <title>De novo assembly and annotation of 12 fungi associated with fruit tree decline syndrome in Ontario, Canada.</title>
        <authorList>
            <person name="Sulman M."/>
            <person name="Ellouze W."/>
            <person name="Ilyukhin E."/>
        </authorList>
    </citation>
    <scope>NUCLEOTIDE SEQUENCE [LARGE SCALE GENOMIC DNA]</scope>
    <source>
        <strain evidence="4 5">M1-105</strain>
    </source>
</reference>
<feature type="region of interest" description="Disordered" evidence="1">
    <location>
        <begin position="222"/>
        <end position="242"/>
    </location>
</feature>
<feature type="transmembrane region" description="Helical" evidence="2">
    <location>
        <begin position="179"/>
        <end position="200"/>
    </location>
</feature>
<feature type="transmembrane region" description="Helical" evidence="2">
    <location>
        <begin position="111"/>
        <end position="130"/>
    </location>
</feature>
<dbReference type="Proteomes" id="UP001521116">
    <property type="component" value="Unassembled WGS sequence"/>
</dbReference>
<name>A0ABR3SL88_9PEZI</name>
<evidence type="ECO:0000259" key="3">
    <source>
        <dbReference type="Pfam" id="PF04982"/>
    </source>
</evidence>
<feature type="region of interest" description="Disordered" evidence="1">
    <location>
        <begin position="284"/>
        <end position="321"/>
    </location>
</feature>
<comment type="caution">
    <text evidence="4">The sequence shown here is derived from an EMBL/GenBank/DDBJ whole genome shotgun (WGS) entry which is preliminary data.</text>
</comment>